<dbReference type="EMBL" id="KI394965">
    <property type="protein sequence ID" value="ERM99926.1"/>
    <property type="molecule type" value="Genomic_DNA"/>
</dbReference>
<proteinExistence type="predicted"/>
<reference evidence="2" key="1">
    <citation type="journal article" date="2013" name="Science">
        <title>The Amborella genome and the evolution of flowering plants.</title>
        <authorList>
            <consortium name="Amborella Genome Project"/>
        </authorList>
    </citation>
    <scope>NUCLEOTIDE SEQUENCE [LARGE SCALE GENOMIC DNA]</scope>
</reference>
<sequence length="103" mass="11175">MAKLSVSDGSYRSSNGFLQKLCGSSPSAPKTGTTWLSLLLFSIASHGLIPKEEAHKLILSTHPHKLIPQVYRVRHGLIPKEERTSLSSFASGDSAHLILPLPM</sequence>
<protein>
    <submittedName>
        <fullName evidence="1">Uncharacterized protein</fullName>
    </submittedName>
</protein>
<dbReference type="InterPro" id="IPR027417">
    <property type="entry name" value="P-loop_NTPase"/>
</dbReference>
<keyword evidence="2" id="KW-1185">Reference proteome</keyword>
<dbReference type="Proteomes" id="UP000017836">
    <property type="component" value="Unassembled WGS sequence"/>
</dbReference>
<evidence type="ECO:0000313" key="1">
    <source>
        <dbReference type="EMBL" id="ERM99926.1"/>
    </source>
</evidence>
<dbReference type="Gene3D" id="3.40.50.300">
    <property type="entry name" value="P-loop containing nucleotide triphosphate hydrolases"/>
    <property type="match status" value="1"/>
</dbReference>
<gene>
    <name evidence="1" type="ORF">AMTR_s00110p00088350</name>
</gene>
<dbReference type="HOGENOM" id="CLU_178783_0_0_1"/>
<evidence type="ECO:0000313" key="2">
    <source>
        <dbReference type="Proteomes" id="UP000017836"/>
    </source>
</evidence>
<accession>W1NS92</accession>
<dbReference type="AlphaFoldDB" id="W1NS92"/>
<dbReference type="Gramene" id="ERM99926">
    <property type="protein sequence ID" value="ERM99926"/>
    <property type="gene ID" value="AMTR_s00110p00088350"/>
</dbReference>
<name>W1NS92_AMBTC</name>
<organism evidence="1 2">
    <name type="scientific">Amborella trichopoda</name>
    <dbReference type="NCBI Taxonomy" id="13333"/>
    <lineage>
        <taxon>Eukaryota</taxon>
        <taxon>Viridiplantae</taxon>
        <taxon>Streptophyta</taxon>
        <taxon>Embryophyta</taxon>
        <taxon>Tracheophyta</taxon>
        <taxon>Spermatophyta</taxon>
        <taxon>Magnoliopsida</taxon>
        <taxon>Amborellales</taxon>
        <taxon>Amborellaceae</taxon>
        <taxon>Amborella</taxon>
    </lineage>
</organism>